<comment type="catalytic activity">
    <reaction evidence="8">
        <text>a D-alpha-amino acid + O2 + H2O = a 2-oxocarboxylate + H2O2 + NH4(+)</text>
        <dbReference type="Rhea" id="RHEA:21816"/>
        <dbReference type="ChEBI" id="CHEBI:15377"/>
        <dbReference type="ChEBI" id="CHEBI:15379"/>
        <dbReference type="ChEBI" id="CHEBI:16240"/>
        <dbReference type="ChEBI" id="CHEBI:28938"/>
        <dbReference type="ChEBI" id="CHEBI:35179"/>
        <dbReference type="ChEBI" id="CHEBI:59871"/>
        <dbReference type="EC" id="1.4.3.3"/>
    </reaction>
    <physiologicalReaction direction="left-to-right" evidence="8">
        <dbReference type="Rhea" id="RHEA:21817"/>
    </physiologicalReaction>
</comment>
<dbReference type="Gene3D" id="3.30.9.10">
    <property type="entry name" value="D-Amino Acid Oxidase, subunit A, domain 2"/>
    <property type="match status" value="1"/>
</dbReference>
<protein>
    <recommendedName>
        <fullName evidence="7">D-amino-acid oxidase</fullName>
        <ecNumber evidence="6">1.4.3.3</ecNumber>
    </recommendedName>
</protein>
<dbReference type="RefSeq" id="WP_076089389.1">
    <property type="nucleotide sequence ID" value="NZ_CP019070.1"/>
</dbReference>
<dbReference type="Gene3D" id="3.50.50.60">
    <property type="entry name" value="FAD/NAD(P)-binding domain"/>
    <property type="match status" value="1"/>
</dbReference>
<dbReference type="GO" id="GO:0003884">
    <property type="term" value="F:D-amino-acid oxidase activity"/>
    <property type="evidence" value="ECO:0007669"/>
    <property type="project" value="UniProtKB-EC"/>
</dbReference>
<dbReference type="GO" id="GO:0071949">
    <property type="term" value="F:FAD binding"/>
    <property type="evidence" value="ECO:0007669"/>
    <property type="project" value="InterPro"/>
</dbReference>
<feature type="domain" description="FAD dependent oxidoreductase" evidence="9">
    <location>
        <begin position="3"/>
        <end position="352"/>
    </location>
</feature>
<comment type="cofactor">
    <cofactor evidence="1">
        <name>FAD</name>
        <dbReference type="ChEBI" id="CHEBI:57692"/>
    </cofactor>
</comment>
<keyword evidence="11" id="KW-1185">Reference proteome</keyword>
<dbReference type="InterPro" id="IPR006076">
    <property type="entry name" value="FAD-dep_OxRdtase"/>
</dbReference>
<dbReference type="PANTHER" id="PTHR11530:SF11">
    <property type="entry name" value="D-ASPARTATE OXIDASE"/>
    <property type="match status" value="1"/>
</dbReference>
<dbReference type="EC" id="1.4.3.3" evidence="6"/>
<evidence type="ECO:0000256" key="1">
    <source>
        <dbReference type="ARBA" id="ARBA00001974"/>
    </source>
</evidence>
<evidence type="ECO:0000256" key="7">
    <source>
        <dbReference type="ARBA" id="ARBA00039751"/>
    </source>
</evidence>
<evidence type="ECO:0000256" key="3">
    <source>
        <dbReference type="ARBA" id="ARBA00022630"/>
    </source>
</evidence>
<dbReference type="Proteomes" id="UP000186074">
    <property type="component" value="Chromosome"/>
</dbReference>
<dbReference type="GO" id="GO:0046416">
    <property type="term" value="P:D-amino acid metabolic process"/>
    <property type="evidence" value="ECO:0007669"/>
    <property type="project" value="InterPro"/>
</dbReference>
<evidence type="ECO:0000256" key="2">
    <source>
        <dbReference type="ARBA" id="ARBA00006730"/>
    </source>
</evidence>
<dbReference type="PANTHER" id="PTHR11530">
    <property type="entry name" value="D-AMINO ACID OXIDASE"/>
    <property type="match status" value="1"/>
</dbReference>
<evidence type="ECO:0000256" key="5">
    <source>
        <dbReference type="ARBA" id="ARBA00023002"/>
    </source>
</evidence>
<evidence type="ECO:0000256" key="8">
    <source>
        <dbReference type="ARBA" id="ARBA00049547"/>
    </source>
</evidence>
<evidence type="ECO:0000313" key="10">
    <source>
        <dbReference type="EMBL" id="APW67024.1"/>
    </source>
</evidence>
<evidence type="ECO:0000256" key="6">
    <source>
        <dbReference type="ARBA" id="ARBA00039101"/>
    </source>
</evidence>
<keyword evidence="3" id="KW-0285">Flavoprotein</keyword>
<sequence length="363" mass="41018">MNIAIVGTGLVGRVLALNLLKDGHNLTLFDKHGKDGVKAAGFTAAGMLAPFAELETAESIIFDLGVRSIALWPDLLKKVGVYDGFQLAGTIITSHPQDLNELEHFIATLKNKVKEAKEIDFINKEELKELEPELNNYNKSFYIKNEGQVDSQRFISFSTNYLQNHPNVIWKDFTEVDKIEEGSVYIENKKEEFDWVFDSRGLGAKEHFKDLRGVRGEVLWLESNDINITRPTRLLHPRYKIYIVPRQKGCEGIDLEYCSDCKITQSKGSIRYIVGATEIESEDTSPISVRSSLELLSAVFTVHPSFGEARVVNTETNCRPAFKDNLPRIENSHKLTRINGLYRHGYLLAPAIVEKALKEGIYK</sequence>
<name>A0A1P8KR33_9BACT</name>
<dbReference type="InterPro" id="IPR023209">
    <property type="entry name" value="DAO"/>
</dbReference>
<dbReference type="SUPFAM" id="SSF54373">
    <property type="entry name" value="FAD-linked reductases, C-terminal domain"/>
    <property type="match status" value="1"/>
</dbReference>
<evidence type="ECO:0000313" key="11">
    <source>
        <dbReference type="Proteomes" id="UP000186074"/>
    </source>
</evidence>
<reference evidence="10 11" key="1">
    <citation type="submission" date="2017-01" db="EMBL/GenBank/DDBJ databases">
        <title>Genome sequencing of Arcobacter sp. LPB0137.</title>
        <authorList>
            <person name="Lee G.-W."/>
            <person name="Yi H."/>
        </authorList>
    </citation>
    <scope>NUCLEOTIDE SEQUENCE [LARGE SCALE GENOMIC DNA]</scope>
    <source>
        <strain evidence="10 11">LPB0137</strain>
    </source>
</reference>
<dbReference type="OrthoDB" id="9790035at2"/>
<organism evidence="10 11">
    <name type="scientific">Poseidonibacter parvus</name>
    <dbReference type="NCBI Taxonomy" id="1850254"/>
    <lineage>
        <taxon>Bacteria</taxon>
        <taxon>Pseudomonadati</taxon>
        <taxon>Campylobacterota</taxon>
        <taxon>Epsilonproteobacteria</taxon>
        <taxon>Campylobacterales</taxon>
        <taxon>Arcobacteraceae</taxon>
        <taxon>Poseidonibacter</taxon>
    </lineage>
</organism>
<dbReference type="InterPro" id="IPR036188">
    <property type="entry name" value="FAD/NAD-bd_sf"/>
</dbReference>
<dbReference type="SUPFAM" id="SSF51905">
    <property type="entry name" value="FAD/NAD(P)-binding domain"/>
    <property type="match status" value="1"/>
</dbReference>
<dbReference type="Pfam" id="PF01266">
    <property type="entry name" value="DAO"/>
    <property type="match status" value="1"/>
</dbReference>
<comment type="similarity">
    <text evidence="2">Belongs to the DAMOX/DASOX family.</text>
</comment>
<evidence type="ECO:0000259" key="9">
    <source>
        <dbReference type="Pfam" id="PF01266"/>
    </source>
</evidence>
<accession>A0A1P8KR33</accession>
<dbReference type="KEGG" id="alp:LPB137_13860"/>
<dbReference type="STRING" id="1850254.LPB137_13860"/>
<gene>
    <name evidence="10" type="ORF">LPB137_13860</name>
</gene>
<keyword evidence="4" id="KW-0274">FAD</keyword>
<evidence type="ECO:0000256" key="4">
    <source>
        <dbReference type="ARBA" id="ARBA00022827"/>
    </source>
</evidence>
<proteinExistence type="inferred from homology"/>
<dbReference type="EMBL" id="CP019070">
    <property type="protein sequence ID" value="APW67024.1"/>
    <property type="molecule type" value="Genomic_DNA"/>
</dbReference>
<keyword evidence="5" id="KW-0560">Oxidoreductase</keyword>
<dbReference type="AlphaFoldDB" id="A0A1P8KR33"/>